<evidence type="ECO:0000256" key="1">
    <source>
        <dbReference type="SAM" id="MobiDB-lite"/>
    </source>
</evidence>
<proteinExistence type="predicted"/>
<feature type="region of interest" description="Disordered" evidence="1">
    <location>
        <begin position="1"/>
        <end position="33"/>
    </location>
</feature>
<feature type="compositionally biased region" description="Basic and acidic residues" evidence="1">
    <location>
        <begin position="13"/>
        <end position="29"/>
    </location>
</feature>
<accession>A0A392UZW5</accession>
<comment type="caution">
    <text evidence="2">The sequence shown here is derived from an EMBL/GenBank/DDBJ whole genome shotgun (WGS) entry which is preliminary data.</text>
</comment>
<dbReference type="Proteomes" id="UP000265520">
    <property type="component" value="Unassembled WGS sequence"/>
</dbReference>
<evidence type="ECO:0000313" key="2">
    <source>
        <dbReference type="EMBL" id="MCI81568.1"/>
    </source>
</evidence>
<feature type="compositionally biased region" description="Polar residues" evidence="1">
    <location>
        <begin position="1"/>
        <end position="11"/>
    </location>
</feature>
<protein>
    <submittedName>
        <fullName evidence="2">Uncharacterized protein</fullName>
    </submittedName>
</protein>
<sequence length="57" mass="6207">VNSPSNESVRTVSVEKDHSVLADQGKNDDTDVVNVDDLVSEDRSAERTPAPTIVERL</sequence>
<name>A0A392UZW5_9FABA</name>
<organism evidence="2 3">
    <name type="scientific">Trifolium medium</name>
    <dbReference type="NCBI Taxonomy" id="97028"/>
    <lineage>
        <taxon>Eukaryota</taxon>
        <taxon>Viridiplantae</taxon>
        <taxon>Streptophyta</taxon>
        <taxon>Embryophyta</taxon>
        <taxon>Tracheophyta</taxon>
        <taxon>Spermatophyta</taxon>
        <taxon>Magnoliopsida</taxon>
        <taxon>eudicotyledons</taxon>
        <taxon>Gunneridae</taxon>
        <taxon>Pentapetalae</taxon>
        <taxon>rosids</taxon>
        <taxon>fabids</taxon>
        <taxon>Fabales</taxon>
        <taxon>Fabaceae</taxon>
        <taxon>Papilionoideae</taxon>
        <taxon>50 kb inversion clade</taxon>
        <taxon>NPAAA clade</taxon>
        <taxon>Hologalegina</taxon>
        <taxon>IRL clade</taxon>
        <taxon>Trifolieae</taxon>
        <taxon>Trifolium</taxon>
    </lineage>
</organism>
<keyword evidence="3" id="KW-1185">Reference proteome</keyword>
<dbReference type="EMBL" id="LXQA011021993">
    <property type="protein sequence ID" value="MCI81568.1"/>
    <property type="molecule type" value="Genomic_DNA"/>
</dbReference>
<feature type="region of interest" description="Disordered" evidence="1">
    <location>
        <begin position="38"/>
        <end position="57"/>
    </location>
</feature>
<reference evidence="2 3" key="1">
    <citation type="journal article" date="2018" name="Front. Plant Sci.">
        <title>Red Clover (Trifolium pratense) and Zigzag Clover (T. medium) - A Picture of Genomic Similarities and Differences.</title>
        <authorList>
            <person name="Dluhosova J."/>
            <person name="Istvanek J."/>
            <person name="Nedelnik J."/>
            <person name="Repkova J."/>
        </authorList>
    </citation>
    <scope>NUCLEOTIDE SEQUENCE [LARGE SCALE GENOMIC DNA]</scope>
    <source>
        <strain evidence="3">cv. 10/8</strain>
        <tissue evidence="2">Leaf</tissue>
    </source>
</reference>
<feature type="non-terminal residue" evidence="2">
    <location>
        <position position="1"/>
    </location>
</feature>
<dbReference type="AlphaFoldDB" id="A0A392UZW5"/>
<evidence type="ECO:0000313" key="3">
    <source>
        <dbReference type="Proteomes" id="UP000265520"/>
    </source>
</evidence>